<gene>
    <name evidence="5" type="primary">LOC125422090</name>
</gene>
<dbReference type="PANTHER" id="PTHR11017">
    <property type="entry name" value="LEUCINE-RICH REPEAT-CONTAINING PROTEIN"/>
    <property type="match status" value="1"/>
</dbReference>
<dbReference type="SUPFAM" id="SSF52058">
    <property type="entry name" value="L domain-like"/>
    <property type="match status" value="1"/>
</dbReference>
<keyword evidence="4" id="KW-1185">Reference proteome</keyword>
<dbReference type="InterPro" id="IPR044974">
    <property type="entry name" value="Disease_R_plants"/>
</dbReference>
<keyword evidence="1" id="KW-0433">Leucine-rich repeat</keyword>
<organism evidence="4 5">
    <name type="scientific">Ziziphus jujuba</name>
    <name type="common">Chinese jujube</name>
    <name type="synonym">Ziziphus sativa</name>
    <dbReference type="NCBI Taxonomy" id="326968"/>
    <lineage>
        <taxon>Eukaryota</taxon>
        <taxon>Viridiplantae</taxon>
        <taxon>Streptophyta</taxon>
        <taxon>Embryophyta</taxon>
        <taxon>Tracheophyta</taxon>
        <taxon>Spermatophyta</taxon>
        <taxon>Magnoliopsida</taxon>
        <taxon>eudicotyledons</taxon>
        <taxon>Gunneridae</taxon>
        <taxon>Pentapetalae</taxon>
        <taxon>rosids</taxon>
        <taxon>fabids</taxon>
        <taxon>Rosales</taxon>
        <taxon>Rhamnaceae</taxon>
        <taxon>Paliureae</taxon>
        <taxon>Ziziphus</taxon>
    </lineage>
</organism>
<sequence length="513" mass="58409">MKKLRLLIIRNLALEMRDGHSLNIEYLSKELRFLQWHKFPAEYLPSDFQRGGLVVLKLWWSKSLRNNPIKPLNSLKTIDISHSTNLRKFEDFGVVPNLERLILEGCVNLVEIDQSITLLKRLTILNLKCCIGLQNLPTSMGSLKSLKVLNLEGCVSLTNLPEDLGLLNSLEKLNLGGISIEGRYLPSWSGGRQCNNLMNTIVGKGFSSSAGFFSLKRLVLSSCGLGNEAFPENFGCLVSLRHLNLSNNDFSRLPVSFNKLSKLHTMNLGYCRNLELLGPELPPDLRWIGLSCSVSLDGFLDALMNDQCNMACSVICEGCLKLATRQSSERTTFTLLKRYLQKRPRYVFNFVLPGNEIPSWFTRKSFKPSITLQLDPNWFNSKWMGFTVCSCFRTPSPSFGYAVKIEELNCGLGRRCTYEKKVVSAVDFPMDHLWIMYWPRRLITSDILPNIPVDQEWGNNCSRLTFSFKTYDLDGKTHTDKYIRSCGVHLVYKQDIEDMNPVFSDGIEYPFEG</sequence>
<accession>A0ABM3IHL9</accession>
<name>A0ABM3IHL9_ZIZJJ</name>
<evidence type="ECO:0000313" key="4">
    <source>
        <dbReference type="Proteomes" id="UP001652623"/>
    </source>
</evidence>
<dbReference type="GeneID" id="125422090"/>
<keyword evidence="2" id="KW-0677">Repeat</keyword>
<dbReference type="PROSITE" id="PS51450">
    <property type="entry name" value="LRR"/>
    <property type="match status" value="1"/>
</dbReference>
<evidence type="ECO:0000256" key="2">
    <source>
        <dbReference type="ARBA" id="ARBA00022737"/>
    </source>
</evidence>
<dbReference type="Pfam" id="PF20160">
    <property type="entry name" value="C-JID"/>
    <property type="match status" value="1"/>
</dbReference>
<dbReference type="Gene3D" id="3.80.10.10">
    <property type="entry name" value="Ribonuclease Inhibitor"/>
    <property type="match status" value="2"/>
</dbReference>
<dbReference type="InterPro" id="IPR045344">
    <property type="entry name" value="C-JID"/>
</dbReference>
<reference evidence="5" key="1">
    <citation type="submission" date="2025-08" db="UniProtKB">
        <authorList>
            <consortium name="RefSeq"/>
        </authorList>
    </citation>
    <scope>IDENTIFICATION</scope>
    <source>
        <tissue evidence="5">Seedling</tissue>
    </source>
</reference>
<evidence type="ECO:0000259" key="3">
    <source>
        <dbReference type="Pfam" id="PF20160"/>
    </source>
</evidence>
<proteinExistence type="predicted"/>
<dbReference type="InterPro" id="IPR001611">
    <property type="entry name" value="Leu-rich_rpt"/>
</dbReference>
<protein>
    <submittedName>
        <fullName evidence="5">Disease resistance-like protein CSA1</fullName>
    </submittedName>
</protein>
<dbReference type="Proteomes" id="UP001652623">
    <property type="component" value="Chromosome 4"/>
</dbReference>
<dbReference type="PANTHER" id="PTHR11017:SF573">
    <property type="entry name" value="ADP-RIBOSYL CYCLASE_CYCLIC ADP-RIBOSE HYDROLASE"/>
    <property type="match status" value="1"/>
</dbReference>
<dbReference type="InterPro" id="IPR032675">
    <property type="entry name" value="LRR_dom_sf"/>
</dbReference>
<evidence type="ECO:0000256" key="1">
    <source>
        <dbReference type="ARBA" id="ARBA00022614"/>
    </source>
</evidence>
<dbReference type="RefSeq" id="XP_048328502.1">
    <property type="nucleotide sequence ID" value="XM_048472545.1"/>
</dbReference>
<feature type="domain" description="C-JID" evidence="3">
    <location>
        <begin position="352"/>
        <end position="497"/>
    </location>
</feature>
<evidence type="ECO:0000313" key="5">
    <source>
        <dbReference type="RefSeq" id="XP_048328502.1"/>
    </source>
</evidence>